<dbReference type="AlphaFoldDB" id="A0A6I0F5U5"/>
<gene>
    <name evidence="2" type="ORF">F8154_02880</name>
</gene>
<dbReference type="SMART" id="SM00909">
    <property type="entry name" value="Germane"/>
    <property type="match status" value="1"/>
</dbReference>
<dbReference type="RefSeq" id="WP_151860087.1">
    <property type="nucleotide sequence ID" value="NZ_WBZC01000010.1"/>
</dbReference>
<evidence type="ECO:0000313" key="2">
    <source>
        <dbReference type="EMBL" id="KAB3537255.1"/>
    </source>
</evidence>
<comment type="caution">
    <text evidence="2">The sequence shown here is derived from an EMBL/GenBank/DDBJ whole genome shotgun (WGS) entry which is preliminary data.</text>
</comment>
<protein>
    <submittedName>
        <fullName evidence="2">GerMN domain-containing protein</fullName>
    </submittedName>
</protein>
<keyword evidence="3" id="KW-1185">Reference proteome</keyword>
<sequence>MKKNYLVIFILIVLLFFLLVRCANNHFIDNSVLDNELKIAPYPERIVELMTLYFADFNNQHLVKETRAVERMNESREEIIMRELMKGPVDGQLQPTVPTQVKLYSITTVEDTTYINFSKEFVSNFKGGESSEVTTIYSIVNSLTELQHVDKVKIQVEGEGLEIYQHHMSLKDAYNRNERIIEAPFPSPIEVIRLYFGNIINEQYRYAYDQIYRPLDINLDYSIFFHQMRELEVGVQDYVVNSYSIFKETGVTTIVMDYEKTLEDGTVNIYKDVMFRLRNDLGEWKIIYETIVEDQI</sequence>
<feature type="domain" description="GerMN" evidence="1">
    <location>
        <begin position="77"/>
        <end position="165"/>
    </location>
</feature>
<evidence type="ECO:0000259" key="1">
    <source>
        <dbReference type="SMART" id="SM00909"/>
    </source>
</evidence>
<dbReference type="InterPro" id="IPR019606">
    <property type="entry name" value="GerMN"/>
</dbReference>
<dbReference type="Proteomes" id="UP000432715">
    <property type="component" value="Unassembled WGS sequence"/>
</dbReference>
<name>A0A6I0F5U5_9FIRM</name>
<dbReference type="OrthoDB" id="9809406at2"/>
<dbReference type="EMBL" id="WBZC01000010">
    <property type="protein sequence ID" value="KAB3537255.1"/>
    <property type="molecule type" value="Genomic_DNA"/>
</dbReference>
<organism evidence="2 3">
    <name type="scientific">Alkaliphilus pronyensis</name>
    <dbReference type="NCBI Taxonomy" id="1482732"/>
    <lineage>
        <taxon>Bacteria</taxon>
        <taxon>Bacillati</taxon>
        <taxon>Bacillota</taxon>
        <taxon>Clostridia</taxon>
        <taxon>Peptostreptococcales</taxon>
        <taxon>Natronincolaceae</taxon>
        <taxon>Alkaliphilus</taxon>
    </lineage>
</organism>
<accession>A0A6I0F5U5</accession>
<reference evidence="2 3" key="1">
    <citation type="submission" date="2019-10" db="EMBL/GenBank/DDBJ databases">
        <title>Alkaliphilus serpentinus sp. nov. and Alkaliphilus pronyensis sp. nov., two novel anaerobic alkaliphilic species isolated from the serpentinized-hosted hydrothermal field of the Prony Bay (New Caledonia).</title>
        <authorList>
            <person name="Postec A."/>
        </authorList>
    </citation>
    <scope>NUCLEOTIDE SEQUENCE [LARGE SCALE GENOMIC DNA]</scope>
    <source>
        <strain evidence="2 3">LacV</strain>
    </source>
</reference>
<evidence type="ECO:0000313" key="3">
    <source>
        <dbReference type="Proteomes" id="UP000432715"/>
    </source>
</evidence>
<dbReference type="Pfam" id="PF10646">
    <property type="entry name" value="Germane"/>
    <property type="match status" value="1"/>
</dbReference>
<proteinExistence type="predicted"/>